<feature type="transmembrane region" description="Helical" evidence="2">
    <location>
        <begin position="301"/>
        <end position="332"/>
    </location>
</feature>
<gene>
    <name evidence="3" type="ORF">ONZ51_g1705</name>
</gene>
<proteinExistence type="predicted"/>
<evidence type="ECO:0000313" key="3">
    <source>
        <dbReference type="EMBL" id="KAJ8495435.1"/>
    </source>
</evidence>
<accession>A0AAD7U120</accession>
<sequence length="490" mass="54231">MREMHIRPHPRALPLNHEPPLPCASSRVGTYTVTIRVTSHLSPLTLSVHTSDGLAGEEMVLQAAQTAAKQRAFLLTLRKLTRTLLMPTREEYARASPTLLLSSLQDVTVANKVKRGGRDGAMYLGFLLGLPALYWHRVARVFEDAEVSKPDIQRLIDACGDFAHDPSVDAAIATGFATPTGVHKSPAFQGIPYPEDWTPPVVSPALARFKNSWEQFVDTLMREWKTFNLVSALLCTTILTIFQIEDAAADPVTRWSSLMSLVFALMSLSYGCVYIVQFGTMRSMDRASRWAEEAQKSRTAIWWNIWVLLATPAVWLAWSMISFCVAILSFVWRTGSQSDEGSGAPSPLDARQALGVRIAISAVFAFGLFNFFMIIRTFSSYSRIAVRRDRRRRWNKRDGGDREERGERGRERERSQRPAGGRPAGEGTPFAKHLSDSMVGLGLSGMESGGAKGSPSPAGVILENVDLEKGEGVYLTGEKVRGMRPFSPKL</sequence>
<organism evidence="3 4">
    <name type="scientific">Trametes cubensis</name>
    <dbReference type="NCBI Taxonomy" id="1111947"/>
    <lineage>
        <taxon>Eukaryota</taxon>
        <taxon>Fungi</taxon>
        <taxon>Dikarya</taxon>
        <taxon>Basidiomycota</taxon>
        <taxon>Agaricomycotina</taxon>
        <taxon>Agaricomycetes</taxon>
        <taxon>Polyporales</taxon>
        <taxon>Polyporaceae</taxon>
        <taxon>Trametes</taxon>
    </lineage>
</organism>
<name>A0AAD7U120_9APHY</name>
<feature type="transmembrane region" description="Helical" evidence="2">
    <location>
        <begin position="256"/>
        <end position="280"/>
    </location>
</feature>
<evidence type="ECO:0000256" key="2">
    <source>
        <dbReference type="SAM" id="Phobius"/>
    </source>
</evidence>
<dbReference type="Proteomes" id="UP001215151">
    <property type="component" value="Unassembled WGS sequence"/>
</dbReference>
<feature type="transmembrane region" description="Helical" evidence="2">
    <location>
        <begin position="226"/>
        <end position="244"/>
    </location>
</feature>
<feature type="compositionally biased region" description="Basic and acidic residues" evidence="1">
    <location>
        <begin position="396"/>
        <end position="416"/>
    </location>
</feature>
<dbReference type="EMBL" id="JAPEVG010000024">
    <property type="protein sequence ID" value="KAJ8495435.1"/>
    <property type="molecule type" value="Genomic_DNA"/>
</dbReference>
<evidence type="ECO:0000313" key="4">
    <source>
        <dbReference type="Proteomes" id="UP001215151"/>
    </source>
</evidence>
<feature type="region of interest" description="Disordered" evidence="1">
    <location>
        <begin position="1"/>
        <end position="21"/>
    </location>
</feature>
<comment type="caution">
    <text evidence="3">The sequence shown here is derived from an EMBL/GenBank/DDBJ whole genome shotgun (WGS) entry which is preliminary data.</text>
</comment>
<keyword evidence="2" id="KW-0812">Transmembrane</keyword>
<dbReference type="AlphaFoldDB" id="A0AAD7U120"/>
<keyword evidence="2" id="KW-0472">Membrane</keyword>
<feature type="transmembrane region" description="Helical" evidence="2">
    <location>
        <begin position="352"/>
        <end position="375"/>
    </location>
</feature>
<feature type="region of interest" description="Disordered" evidence="1">
    <location>
        <begin position="395"/>
        <end position="431"/>
    </location>
</feature>
<keyword evidence="2" id="KW-1133">Transmembrane helix</keyword>
<protein>
    <submittedName>
        <fullName evidence="3">Uncharacterized protein</fullName>
    </submittedName>
</protein>
<evidence type="ECO:0000256" key="1">
    <source>
        <dbReference type="SAM" id="MobiDB-lite"/>
    </source>
</evidence>
<keyword evidence="4" id="KW-1185">Reference proteome</keyword>
<reference evidence="3" key="1">
    <citation type="submission" date="2022-11" db="EMBL/GenBank/DDBJ databases">
        <title>Genome Sequence of Cubamyces cubensis.</title>
        <authorList>
            <person name="Buettner E."/>
        </authorList>
    </citation>
    <scope>NUCLEOTIDE SEQUENCE</scope>
    <source>
        <strain evidence="3">MPL-01</strain>
    </source>
</reference>